<reference evidence="4" key="1">
    <citation type="submission" date="2019-10" db="EMBL/GenBank/DDBJ databases">
        <title>Corvus moneduloides (New Caledonian crow) genome, bCorMon1, primary haplotype.</title>
        <authorList>
            <person name="Rutz C."/>
            <person name="Fungtammasan C."/>
            <person name="Mountcastle J."/>
            <person name="Formenti G."/>
            <person name="Chow W."/>
            <person name="Howe K."/>
            <person name="Steele M.P."/>
            <person name="Fernandes J."/>
            <person name="Gilbert M.T.P."/>
            <person name="Fedrigo O."/>
            <person name="Jarvis E.D."/>
            <person name="Gemmell N."/>
        </authorList>
    </citation>
    <scope>NUCLEOTIDE SEQUENCE [LARGE SCALE GENOMIC DNA]</scope>
</reference>
<feature type="region of interest" description="Disordered" evidence="1">
    <location>
        <begin position="120"/>
        <end position="193"/>
    </location>
</feature>
<organism evidence="3 4">
    <name type="scientific">Corvus moneduloides</name>
    <name type="common">New Caledonian crow</name>
    <dbReference type="NCBI Taxonomy" id="1196302"/>
    <lineage>
        <taxon>Eukaryota</taxon>
        <taxon>Metazoa</taxon>
        <taxon>Chordata</taxon>
        <taxon>Craniata</taxon>
        <taxon>Vertebrata</taxon>
        <taxon>Euteleostomi</taxon>
        <taxon>Archelosauria</taxon>
        <taxon>Archosauria</taxon>
        <taxon>Dinosauria</taxon>
        <taxon>Saurischia</taxon>
        <taxon>Theropoda</taxon>
        <taxon>Coelurosauria</taxon>
        <taxon>Aves</taxon>
        <taxon>Neognathae</taxon>
        <taxon>Neoaves</taxon>
        <taxon>Telluraves</taxon>
        <taxon>Australaves</taxon>
        <taxon>Passeriformes</taxon>
        <taxon>Corvoidea</taxon>
        <taxon>Corvidae</taxon>
        <taxon>Corvus</taxon>
    </lineage>
</organism>
<feature type="chain" id="PRO_5043355398" evidence="2">
    <location>
        <begin position="23"/>
        <end position="394"/>
    </location>
</feature>
<reference evidence="3" key="3">
    <citation type="submission" date="2025-09" db="UniProtKB">
        <authorList>
            <consortium name="Ensembl"/>
        </authorList>
    </citation>
    <scope>IDENTIFICATION</scope>
</reference>
<evidence type="ECO:0000256" key="1">
    <source>
        <dbReference type="SAM" id="MobiDB-lite"/>
    </source>
</evidence>
<dbReference type="GO" id="GO:0031012">
    <property type="term" value="C:extracellular matrix"/>
    <property type="evidence" value="ECO:0007669"/>
    <property type="project" value="TreeGrafter"/>
</dbReference>
<feature type="signal peptide" evidence="2">
    <location>
        <begin position="1"/>
        <end position="22"/>
    </location>
</feature>
<evidence type="ECO:0000313" key="3">
    <source>
        <dbReference type="Ensembl" id="ENSCMUP00000034111.1"/>
    </source>
</evidence>
<dbReference type="GO" id="GO:0005615">
    <property type="term" value="C:extracellular space"/>
    <property type="evidence" value="ECO:0007669"/>
    <property type="project" value="TreeGrafter"/>
</dbReference>
<dbReference type="PANTHER" id="PTHR46145">
    <property type="entry name" value="HEPARANASE"/>
    <property type="match status" value="1"/>
</dbReference>
<evidence type="ECO:0000313" key="4">
    <source>
        <dbReference type="Proteomes" id="UP000694553"/>
    </source>
</evidence>
<dbReference type="Proteomes" id="UP000694553">
    <property type="component" value="Unassembled WGS sequence"/>
</dbReference>
<sequence length="394" mass="41632">MPCPSSFPPGLLALMAPGLALMATFSLPSQAGDRRALPVEKPPGVKGRTLILLDVNTKSPVRIISENFLSLQLDPSIIHDGWLDFLSSRRLVTLARGLAPAFLRFAGKRTDFLQFHNVKNPAKSRGGPGPDYYLKNYEDGEPRGRGGGRALQRGAAGAGRSRSACPALPEPGGAVRRPGTPPPGTGRERIPVPFLSRERGAEELGGARPPHCRPIRRVSALGNKRPALGSGTLHIPPPRCVLPLPLPPSGQHRPQRRLCRGSRRGPGIGAPGALCTPCPALLPRLSGALPCPTDLAVVRFLCPPQPLGLPAAPPGLVTVGRRVPVPGRGCSPSGPLGHPSSFQSHLLAPAFPLLPSSPSALLPIGPQCTKGFHLSRPIIHTKKLRRRIRATSPS</sequence>
<proteinExistence type="predicted"/>
<accession>A0A8U7MPX8</accession>
<keyword evidence="4" id="KW-1185">Reference proteome</keyword>
<evidence type="ECO:0000256" key="2">
    <source>
        <dbReference type="SAM" id="SignalP"/>
    </source>
</evidence>
<dbReference type="PANTHER" id="PTHR46145:SF1">
    <property type="entry name" value="INACTIVE HEPARANASE-2"/>
    <property type="match status" value="1"/>
</dbReference>
<protein>
    <submittedName>
        <fullName evidence="3">Uncharacterized protein</fullName>
    </submittedName>
</protein>
<dbReference type="AlphaFoldDB" id="A0A8U7MPX8"/>
<feature type="compositionally biased region" description="Low complexity" evidence="1">
    <location>
        <begin position="150"/>
        <end position="164"/>
    </location>
</feature>
<dbReference type="GO" id="GO:0030198">
    <property type="term" value="P:extracellular matrix organization"/>
    <property type="evidence" value="ECO:0007669"/>
    <property type="project" value="TreeGrafter"/>
</dbReference>
<name>A0A8U7MPX8_CORMO</name>
<reference evidence="3" key="2">
    <citation type="submission" date="2025-08" db="UniProtKB">
        <authorList>
            <consortium name="Ensembl"/>
        </authorList>
    </citation>
    <scope>IDENTIFICATION</scope>
</reference>
<keyword evidence="2" id="KW-0732">Signal</keyword>
<dbReference type="Ensembl" id="ENSCMUT00000035016.1">
    <property type="protein sequence ID" value="ENSCMUP00000034111.1"/>
    <property type="gene ID" value="ENSCMUG00000019712.1"/>
</dbReference>